<keyword evidence="3" id="KW-0812">Transmembrane</keyword>
<dbReference type="AlphaFoldDB" id="A0A2T9Z617"/>
<organism evidence="4 5">
    <name type="scientific">Furculomyces boomerangus</name>
    <dbReference type="NCBI Taxonomy" id="61424"/>
    <lineage>
        <taxon>Eukaryota</taxon>
        <taxon>Fungi</taxon>
        <taxon>Fungi incertae sedis</taxon>
        <taxon>Zoopagomycota</taxon>
        <taxon>Kickxellomycotina</taxon>
        <taxon>Harpellomycetes</taxon>
        <taxon>Harpellales</taxon>
        <taxon>Harpellaceae</taxon>
        <taxon>Furculomyces</taxon>
    </lineage>
</organism>
<proteinExistence type="inferred from homology"/>
<comment type="similarity">
    <text evidence="1">Belongs to the UPF0357 family.</text>
</comment>
<protein>
    <submittedName>
        <fullName evidence="4">Uncharacterized protein</fullName>
    </submittedName>
</protein>
<name>A0A2T9Z617_9FUNG</name>
<gene>
    <name evidence="4" type="ORF">BB559_000245</name>
</gene>
<keyword evidence="2" id="KW-0732">Signal</keyword>
<keyword evidence="5" id="KW-1185">Reference proteome</keyword>
<dbReference type="OrthoDB" id="447314at2759"/>
<reference evidence="4 5" key="1">
    <citation type="journal article" date="2018" name="MBio">
        <title>Comparative Genomics Reveals the Core Gene Toolbox for the Fungus-Insect Symbiosis.</title>
        <authorList>
            <person name="Wang Y."/>
            <person name="Stata M."/>
            <person name="Wang W."/>
            <person name="Stajich J.E."/>
            <person name="White M.M."/>
            <person name="Moncalvo J.M."/>
        </authorList>
    </citation>
    <scope>NUCLEOTIDE SEQUENCE [LARGE SCALE GENOMIC DNA]</scope>
    <source>
        <strain evidence="4 5">AUS-77-4</strain>
    </source>
</reference>
<dbReference type="EMBL" id="MBFT01000010">
    <property type="protein sequence ID" value="PVU99984.1"/>
    <property type="molecule type" value="Genomic_DNA"/>
</dbReference>
<dbReference type="Pfam" id="PF09435">
    <property type="entry name" value="DUF2015"/>
    <property type="match status" value="1"/>
</dbReference>
<evidence type="ECO:0000256" key="1">
    <source>
        <dbReference type="ARBA" id="ARBA00008325"/>
    </source>
</evidence>
<evidence type="ECO:0000313" key="5">
    <source>
        <dbReference type="Proteomes" id="UP000245699"/>
    </source>
</evidence>
<dbReference type="Proteomes" id="UP000245699">
    <property type="component" value="Unassembled WGS sequence"/>
</dbReference>
<dbReference type="InterPro" id="IPR018559">
    <property type="entry name" value="DUF2015"/>
</dbReference>
<evidence type="ECO:0000313" key="4">
    <source>
        <dbReference type="EMBL" id="PVU99984.1"/>
    </source>
</evidence>
<feature type="transmembrane region" description="Helical" evidence="3">
    <location>
        <begin position="6"/>
        <end position="24"/>
    </location>
</feature>
<dbReference type="PANTHER" id="PTHR28023:SF1">
    <property type="entry name" value="UPF0357 PROTEIN YCL012C"/>
    <property type="match status" value="1"/>
</dbReference>
<keyword evidence="3" id="KW-0472">Membrane</keyword>
<dbReference type="PANTHER" id="PTHR28023">
    <property type="entry name" value="UPF0357 PROTEIN YCL012C"/>
    <property type="match status" value="1"/>
</dbReference>
<keyword evidence="3" id="KW-1133">Transmembrane helix</keyword>
<comment type="caution">
    <text evidence="4">The sequence shown here is derived from an EMBL/GenBank/DDBJ whole genome shotgun (WGS) entry which is preliminary data.</text>
</comment>
<sequence>MDYLYWITVLLTLLGLYYIFSLLARKNHSYSSVSRNSRLQTNNISSQRQPIGLGYGSGFVQDYLDGLSSETFDVGINIGKGDDRVGLDSDEIKMIMKDEKVSFDSARLIRQQRIMLKNNIDPNTGLPLDPKAFVFSS</sequence>
<evidence type="ECO:0000256" key="3">
    <source>
        <dbReference type="SAM" id="Phobius"/>
    </source>
</evidence>
<evidence type="ECO:0000256" key="2">
    <source>
        <dbReference type="ARBA" id="ARBA00022729"/>
    </source>
</evidence>
<accession>A0A2T9Z617</accession>